<proteinExistence type="predicted"/>
<reference evidence="1 2" key="2">
    <citation type="submission" date="2008-10" db="EMBL/GenBank/DDBJ databases">
        <authorList>
            <person name="Fulton L."/>
            <person name="Clifton S."/>
            <person name="Fulton B."/>
            <person name="Xu J."/>
            <person name="Minx P."/>
            <person name="Pepin K.H."/>
            <person name="Johnson M."/>
            <person name="Thiruvilangam P."/>
            <person name="Bhonagiri V."/>
            <person name="Nash W.E."/>
            <person name="Mardis E.R."/>
            <person name="Wilson R.K."/>
        </authorList>
    </citation>
    <scope>NUCLEOTIDE SEQUENCE [LARGE SCALE GENOMIC DNA]</scope>
    <source>
        <strain evidence="1 2">DSM 17855</strain>
    </source>
</reference>
<sequence length="55" mass="6444">MNNQPKTAKKYFLLQLAVFSVLQFRGIENGNFLQNCKDCRLQMTFRFAGIKKTEL</sequence>
<dbReference type="HOGENOM" id="CLU_3022255_0_0_10"/>
<dbReference type="EMBL" id="ABWZ01000028">
    <property type="protein sequence ID" value="EEB26088.1"/>
    <property type="molecule type" value="Genomic_DNA"/>
</dbReference>
<name>B6VVV1_9BACT</name>
<gene>
    <name evidence="1" type="ORF">BACDOR_01409</name>
</gene>
<dbReference type="Proteomes" id="UP000004849">
    <property type="component" value="Unassembled WGS sequence"/>
</dbReference>
<accession>B6VVV1</accession>
<reference evidence="1 2" key="1">
    <citation type="submission" date="2008-10" db="EMBL/GenBank/DDBJ databases">
        <title>Draft genome sequence of Bacteroides dorei (DSM 17855).</title>
        <authorList>
            <person name="Sudarsanam P."/>
            <person name="Ley R."/>
            <person name="Guruge J."/>
            <person name="Turnbaugh P.J."/>
            <person name="Mahowald M."/>
            <person name="Liep D."/>
            <person name="Gordon J."/>
        </authorList>
    </citation>
    <scope>NUCLEOTIDE SEQUENCE [LARGE SCALE GENOMIC DNA]</scope>
    <source>
        <strain evidence="1 2">DSM 17855</strain>
    </source>
</reference>
<evidence type="ECO:0000313" key="1">
    <source>
        <dbReference type="EMBL" id="EEB26088.1"/>
    </source>
</evidence>
<dbReference type="AlphaFoldDB" id="B6VVV1"/>
<organism evidence="1 2">
    <name type="scientific">Phocaeicola dorei DSM 17855</name>
    <dbReference type="NCBI Taxonomy" id="483217"/>
    <lineage>
        <taxon>Bacteria</taxon>
        <taxon>Pseudomonadati</taxon>
        <taxon>Bacteroidota</taxon>
        <taxon>Bacteroidia</taxon>
        <taxon>Bacteroidales</taxon>
        <taxon>Bacteroidaceae</taxon>
        <taxon>Phocaeicola</taxon>
    </lineage>
</organism>
<evidence type="ECO:0000313" key="2">
    <source>
        <dbReference type="Proteomes" id="UP000004849"/>
    </source>
</evidence>
<protein>
    <submittedName>
        <fullName evidence="1">Uncharacterized protein</fullName>
    </submittedName>
</protein>